<protein>
    <submittedName>
        <fullName evidence="2">Uncharacterized protein</fullName>
    </submittedName>
</protein>
<keyword evidence="1" id="KW-0472">Membrane</keyword>
<feature type="transmembrane region" description="Helical" evidence="1">
    <location>
        <begin position="42"/>
        <end position="60"/>
    </location>
</feature>
<feature type="transmembrane region" description="Helical" evidence="1">
    <location>
        <begin position="164"/>
        <end position="184"/>
    </location>
</feature>
<keyword evidence="1" id="KW-1133">Transmembrane helix</keyword>
<proteinExistence type="predicted"/>
<reference evidence="2 3" key="1">
    <citation type="submission" date="2019-02" db="EMBL/GenBank/DDBJ databases">
        <title>Pedobacter sp. nov., a novel speices isolated from soil of pinguins habitat in Antarcitica.</title>
        <authorList>
            <person name="He R.-H."/>
        </authorList>
    </citation>
    <scope>NUCLEOTIDE SEQUENCE [LARGE SCALE GENOMIC DNA]</scope>
    <source>
        <strain evidence="2 3">E01020</strain>
    </source>
</reference>
<evidence type="ECO:0000313" key="3">
    <source>
        <dbReference type="Proteomes" id="UP000295668"/>
    </source>
</evidence>
<dbReference type="AlphaFoldDB" id="A0A4R5MJB1"/>
<keyword evidence="1" id="KW-0812">Transmembrane</keyword>
<keyword evidence="3" id="KW-1185">Reference proteome</keyword>
<dbReference type="EMBL" id="SJCY01000008">
    <property type="protein sequence ID" value="TDG35661.1"/>
    <property type="molecule type" value="Genomic_DNA"/>
</dbReference>
<sequence>MGSFLSLYLVYILIRIGNKFLDKDHTKDLKDESLYDGQKNLLNFYPLVFHIVITFLIIFSSFSPSLLNGEKIHALVADGIFQFVSTALIFLISLINPFQSFSPETRTKLEAWDVKDKAFVEWLLKGRNWQLVKLALCLLLITYFIYSGYLVLPKLNNGLVSDVAIVLISIFIFGNVLQLIRNPVNFKHATLFRLSMLYRSIKKSLIISGAIILAVLLFTTLLKIDTEKLVNLEGIALLVYNVVMVYNEYKVLEA</sequence>
<gene>
    <name evidence="2" type="ORF">EZJ43_11605</name>
</gene>
<feature type="transmembrane region" description="Helical" evidence="1">
    <location>
        <begin position="6"/>
        <end position="21"/>
    </location>
</feature>
<dbReference type="OrthoDB" id="764994at2"/>
<feature type="transmembrane region" description="Helical" evidence="1">
    <location>
        <begin position="131"/>
        <end position="152"/>
    </location>
</feature>
<organism evidence="2 3">
    <name type="scientific">Pedobacter changchengzhani</name>
    <dbReference type="NCBI Taxonomy" id="2529274"/>
    <lineage>
        <taxon>Bacteria</taxon>
        <taxon>Pseudomonadati</taxon>
        <taxon>Bacteroidota</taxon>
        <taxon>Sphingobacteriia</taxon>
        <taxon>Sphingobacteriales</taxon>
        <taxon>Sphingobacteriaceae</taxon>
        <taxon>Pedobacter</taxon>
    </lineage>
</organism>
<accession>A0A4R5MJB1</accession>
<evidence type="ECO:0000256" key="1">
    <source>
        <dbReference type="SAM" id="Phobius"/>
    </source>
</evidence>
<dbReference type="Proteomes" id="UP000295668">
    <property type="component" value="Unassembled WGS sequence"/>
</dbReference>
<name>A0A4R5MJB1_9SPHI</name>
<dbReference type="RefSeq" id="WP_133262883.1">
    <property type="nucleotide sequence ID" value="NZ_SJCY01000008.1"/>
</dbReference>
<evidence type="ECO:0000313" key="2">
    <source>
        <dbReference type="EMBL" id="TDG35661.1"/>
    </source>
</evidence>
<feature type="transmembrane region" description="Helical" evidence="1">
    <location>
        <begin position="205"/>
        <end position="224"/>
    </location>
</feature>
<feature type="transmembrane region" description="Helical" evidence="1">
    <location>
        <begin position="80"/>
        <end position="98"/>
    </location>
</feature>
<comment type="caution">
    <text evidence="2">The sequence shown here is derived from an EMBL/GenBank/DDBJ whole genome shotgun (WGS) entry which is preliminary data.</text>
</comment>